<dbReference type="InterPro" id="IPR046348">
    <property type="entry name" value="SIS_dom_sf"/>
</dbReference>
<gene>
    <name evidence="1" type="ORF">OSB1V03_LOCUS2299</name>
</gene>
<reference evidence="1" key="1">
    <citation type="submission" date="2020-11" db="EMBL/GenBank/DDBJ databases">
        <authorList>
            <person name="Tran Van P."/>
        </authorList>
    </citation>
    <scope>NUCLEOTIDE SEQUENCE</scope>
</reference>
<dbReference type="SUPFAM" id="SSF53697">
    <property type="entry name" value="SIS domain"/>
    <property type="match status" value="1"/>
</dbReference>
<dbReference type="AlphaFoldDB" id="A0A7R9PV59"/>
<proteinExistence type="predicted"/>
<dbReference type="Gene3D" id="3.40.50.10490">
    <property type="entry name" value="Glucose-6-phosphate isomerase like protein, domain 1"/>
    <property type="match status" value="1"/>
</dbReference>
<name>A0A7R9PV59_9ACAR</name>
<evidence type="ECO:0000313" key="1">
    <source>
        <dbReference type="EMBL" id="CAD7621829.1"/>
    </source>
</evidence>
<keyword evidence="2" id="KW-1185">Reference proteome</keyword>
<dbReference type="GO" id="GO:1901135">
    <property type="term" value="P:carbohydrate derivative metabolic process"/>
    <property type="evidence" value="ECO:0007669"/>
    <property type="project" value="InterPro"/>
</dbReference>
<dbReference type="EMBL" id="OC855351">
    <property type="protein sequence ID" value="CAD7621829.1"/>
    <property type="molecule type" value="Genomic_DNA"/>
</dbReference>
<sequence>MACIVAYDSHLSLLHKYLQQAEMESNGHLWLEKNWMAIPLIGLSLKFGVQLGKKLAMEIYENKGEMDESTKNLLKEINY</sequence>
<protein>
    <submittedName>
        <fullName evidence="1">Uncharacterized protein</fullName>
    </submittedName>
</protein>
<accession>A0A7R9PV59</accession>
<dbReference type="GO" id="GO:0097367">
    <property type="term" value="F:carbohydrate derivative binding"/>
    <property type="evidence" value="ECO:0007669"/>
    <property type="project" value="InterPro"/>
</dbReference>
<organism evidence="1">
    <name type="scientific">Medioppia subpectinata</name>
    <dbReference type="NCBI Taxonomy" id="1979941"/>
    <lineage>
        <taxon>Eukaryota</taxon>
        <taxon>Metazoa</taxon>
        <taxon>Ecdysozoa</taxon>
        <taxon>Arthropoda</taxon>
        <taxon>Chelicerata</taxon>
        <taxon>Arachnida</taxon>
        <taxon>Acari</taxon>
        <taxon>Acariformes</taxon>
        <taxon>Sarcoptiformes</taxon>
        <taxon>Oribatida</taxon>
        <taxon>Brachypylina</taxon>
        <taxon>Oppioidea</taxon>
        <taxon>Oppiidae</taxon>
        <taxon>Medioppia</taxon>
    </lineage>
</organism>
<dbReference type="Proteomes" id="UP000759131">
    <property type="component" value="Unassembled WGS sequence"/>
</dbReference>
<evidence type="ECO:0000313" key="2">
    <source>
        <dbReference type="Proteomes" id="UP000759131"/>
    </source>
</evidence>
<dbReference type="EMBL" id="CAJPIZ010000776">
    <property type="protein sequence ID" value="CAG2102259.1"/>
    <property type="molecule type" value="Genomic_DNA"/>
</dbReference>